<dbReference type="Proteomes" id="UP000499080">
    <property type="component" value="Unassembled WGS sequence"/>
</dbReference>
<evidence type="ECO:0000313" key="1">
    <source>
        <dbReference type="EMBL" id="GBM01547.1"/>
    </source>
</evidence>
<name>A0A4Y2CCU2_ARAVE</name>
<keyword evidence="2" id="KW-1185">Reference proteome</keyword>
<sequence>MSVKNVESDDFLNIDMRQNIQDVRSTLIENHRITICELPEECSISYGSFQPNLTEYVSVRCLLIFVPKPLSADQKEARFSALIDLLECIEHEENILKVIERKSGIASLGSCVGGLTVRHLSRWFFYH</sequence>
<protein>
    <submittedName>
        <fullName evidence="1">Uncharacterized protein</fullName>
    </submittedName>
</protein>
<proteinExistence type="predicted"/>
<evidence type="ECO:0000313" key="2">
    <source>
        <dbReference type="Proteomes" id="UP000499080"/>
    </source>
</evidence>
<dbReference type="EMBL" id="BGPR01000170">
    <property type="protein sequence ID" value="GBM01547.1"/>
    <property type="molecule type" value="Genomic_DNA"/>
</dbReference>
<reference evidence="1 2" key="1">
    <citation type="journal article" date="2019" name="Sci. Rep.">
        <title>Orb-weaving spider Araneus ventricosus genome elucidates the spidroin gene catalogue.</title>
        <authorList>
            <person name="Kono N."/>
            <person name="Nakamura H."/>
            <person name="Ohtoshi R."/>
            <person name="Moran D.A.P."/>
            <person name="Shinohara A."/>
            <person name="Yoshida Y."/>
            <person name="Fujiwara M."/>
            <person name="Mori M."/>
            <person name="Tomita M."/>
            <person name="Arakawa K."/>
        </authorList>
    </citation>
    <scope>NUCLEOTIDE SEQUENCE [LARGE SCALE GENOMIC DNA]</scope>
</reference>
<gene>
    <name evidence="1" type="ORF">AVEN_209344_1</name>
</gene>
<accession>A0A4Y2CCU2</accession>
<dbReference type="AlphaFoldDB" id="A0A4Y2CCU2"/>
<dbReference type="OrthoDB" id="6491811at2759"/>
<organism evidence="1 2">
    <name type="scientific">Araneus ventricosus</name>
    <name type="common">Orbweaver spider</name>
    <name type="synonym">Epeira ventricosa</name>
    <dbReference type="NCBI Taxonomy" id="182803"/>
    <lineage>
        <taxon>Eukaryota</taxon>
        <taxon>Metazoa</taxon>
        <taxon>Ecdysozoa</taxon>
        <taxon>Arthropoda</taxon>
        <taxon>Chelicerata</taxon>
        <taxon>Arachnida</taxon>
        <taxon>Araneae</taxon>
        <taxon>Araneomorphae</taxon>
        <taxon>Entelegynae</taxon>
        <taxon>Araneoidea</taxon>
        <taxon>Araneidae</taxon>
        <taxon>Araneus</taxon>
    </lineage>
</organism>
<comment type="caution">
    <text evidence="1">The sequence shown here is derived from an EMBL/GenBank/DDBJ whole genome shotgun (WGS) entry which is preliminary data.</text>
</comment>